<evidence type="ECO:0000313" key="2">
    <source>
        <dbReference type="EMBL" id="OAF18670.1"/>
    </source>
</evidence>
<evidence type="ECO:0000256" key="1">
    <source>
        <dbReference type="SAM" id="MobiDB-lite"/>
    </source>
</evidence>
<organism evidence="2 3">
    <name type="scientific">Bradyrhizobium neotropicale</name>
    <dbReference type="NCBI Taxonomy" id="1497615"/>
    <lineage>
        <taxon>Bacteria</taxon>
        <taxon>Pseudomonadati</taxon>
        <taxon>Pseudomonadota</taxon>
        <taxon>Alphaproteobacteria</taxon>
        <taxon>Hyphomicrobiales</taxon>
        <taxon>Nitrobacteraceae</taxon>
        <taxon>Bradyrhizobium</taxon>
    </lineage>
</organism>
<evidence type="ECO:0000313" key="3">
    <source>
        <dbReference type="Proteomes" id="UP000077173"/>
    </source>
</evidence>
<dbReference type="GeneID" id="32587993"/>
<sequence length="290" mass="31962">MSTSKHRAEFFMRKLKWLDAIGLAVGKDHVTAHVAMIIAKHMNSDTGNTFVGRETIADLIGIHVRTVELSIKKIEALGFVHVQRARGRGHVNTYVLTFPEKTVSTPPFETEKAVSAPPFSGQEKAVSEDPKGGENDPKRRSLRRPNLSKINLEDNLRGNFEIRGAVAAAPTAPQRLSQAAPAPAFRPMSPPGPKTFKNRGEYEQRLVELITEAGGHGWEVVMDLDEVRVAALCRRLKNGVLTQQEINELCAPQRIAVVGGSRWPSTKLRAPEKGESVQKSVGHKWDSETV</sequence>
<name>A0A176ZDG3_9BRAD</name>
<dbReference type="Proteomes" id="UP000077173">
    <property type="component" value="Unassembled WGS sequence"/>
</dbReference>
<feature type="region of interest" description="Disordered" evidence="1">
    <location>
        <begin position="106"/>
        <end position="148"/>
    </location>
</feature>
<dbReference type="AlphaFoldDB" id="A0A176ZDG3"/>
<keyword evidence="3" id="KW-1185">Reference proteome</keyword>
<reference evidence="2 3" key="1">
    <citation type="submission" date="2016-02" db="EMBL/GenBank/DDBJ databases">
        <title>Draft genome sequence of the strain BR 10247T Bradyrhizobium neotropicale isolated from nodules of Centrolobium paraense.</title>
        <authorList>
            <person name="Simoes-Araujo J.L."/>
            <person name="Barauna A.C."/>
            <person name="Silva K."/>
            <person name="Zilli J.E."/>
        </authorList>
    </citation>
    <scope>NUCLEOTIDE SEQUENCE [LARGE SCALE GENOMIC DNA]</scope>
    <source>
        <strain evidence="2 3">BR 10247</strain>
    </source>
</reference>
<dbReference type="EMBL" id="LSEF01000033">
    <property type="protein sequence ID" value="OAF18670.1"/>
    <property type="molecule type" value="Genomic_DNA"/>
</dbReference>
<evidence type="ECO:0008006" key="4">
    <source>
        <dbReference type="Google" id="ProtNLM"/>
    </source>
</evidence>
<accession>A0A176ZDG3</accession>
<feature type="region of interest" description="Disordered" evidence="1">
    <location>
        <begin position="264"/>
        <end position="290"/>
    </location>
</feature>
<dbReference type="RefSeq" id="WP_063677622.1">
    <property type="nucleotide sequence ID" value="NZ_LSEF01000033.1"/>
</dbReference>
<comment type="caution">
    <text evidence="2">The sequence shown here is derived from an EMBL/GenBank/DDBJ whole genome shotgun (WGS) entry which is preliminary data.</text>
</comment>
<gene>
    <name evidence="2" type="ORF">AXW67_03935</name>
</gene>
<protein>
    <recommendedName>
        <fullName evidence="4">Helix-turn-helix domain-containing protein</fullName>
    </recommendedName>
</protein>
<proteinExistence type="predicted"/>
<feature type="compositionally biased region" description="Basic and acidic residues" evidence="1">
    <location>
        <begin position="125"/>
        <end position="139"/>
    </location>
</feature>